<evidence type="ECO:0000256" key="1">
    <source>
        <dbReference type="SAM" id="Phobius"/>
    </source>
</evidence>
<keyword evidence="1" id="KW-1133">Transmembrane helix</keyword>
<proteinExistence type="predicted"/>
<comment type="caution">
    <text evidence="3">The sequence shown here is derived from an EMBL/GenBank/DDBJ whole genome shotgun (WGS) entry which is preliminary data.</text>
</comment>
<name>A0AAW1Z0H6_CULAL</name>
<evidence type="ECO:0000313" key="3">
    <source>
        <dbReference type="EMBL" id="KAK9953771.1"/>
    </source>
</evidence>
<dbReference type="EMBL" id="JAWDJR010000022">
    <property type="protein sequence ID" value="KAK9953771.1"/>
    <property type="molecule type" value="Genomic_DNA"/>
</dbReference>
<keyword evidence="1" id="KW-0812">Transmembrane</keyword>
<dbReference type="PROSITE" id="PS51390">
    <property type="entry name" value="WAP"/>
    <property type="match status" value="1"/>
</dbReference>
<dbReference type="InterPro" id="IPR036645">
    <property type="entry name" value="Elafin-like_sf"/>
</dbReference>
<feature type="domain" description="WAP" evidence="2">
    <location>
        <begin position="1"/>
        <end position="48"/>
    </location>
</feature>
<keyword evidence="1" id="KW-0472">Membrane</keyword>
<feature type="non-terminal residue" evidence="3">
    <location>
        <position position="1"/>
    </location>
</feature>
<dbReference type="SMART" id="SM00217">
    <property type="entry name" value="WAP"/>
    <property type="match status" value="1"/>
</dbReference>
<dbReference type="SUPFAM" id="SSF57256">
    <property type="entry name" value="Elafin-like"/>
    <property type="match status" value="1"/>
</dbReference>
<dbReference type="GO" id="GO:0005576">
    <property type="term" value="C:extracellular region"/>
    <property type="evidence" value="ECO:0007669"/>
    <property type="project" value="InterPro"/>
</dbReference>
<dbReference type="Gene3D" id="4.10.75.10">
    <property type="entry name" value="Elafin-like"/>
    <property type="match status" value="1"/>
</dbReference>
<evidence type="ECO:0000313" key="4">
    <source>
        <dbReference type="Proteomes" id="UP001479290"/>
    </source>
</evidence>
<protein>
    <recommendedName>
        <fullName evidence="2">WAP domain-containing protein</fullName>
    </recommendedName>
</protein>
<dbReference type="Proteomes" id="UP001479290">
    <property type="component" value="Unassembled WGS sequence"/>
</dbReference>
<gene>
    <name evidence="3" type="ORF">ABG768_015898</name>
</gene>
<dbReference type="AlphaFoldDB" id="A0AAW1Z0H6"/>
<dbReference type="InterPro" id="IPR008197">
    <property type="entry name" value="WAP_dom"/>
</dbReference>
<organism evidence="3 4">
    <name type="scientific">Culter alburnus</name>
    <name type="common">Topmouth culter</name>
    <dbReference type="NCBI Taxonomy" id="194366"/>
    <lineage>
        <taxon>Eukaryota</taxon>
        <taxon>Metazoa</taxon>
        <taxon>Chordata</taxon>
        <taxon>Craniata</taxon>
        <taxon>Vertebrata</taxon>
        <taxon>Euteleostomi</taxon>
        <taxon>Actinopterygii</taxon>
        <taxon>Neopterygii</taxon>
        <taxon>Teleostei</taxon>
        <taxon>Ostariophysi</taxon>
        <taxon>Cypriniformes</taxon>
        <taxon>Xenocyprididae</taxon>
        <taxon>Xenocypridinae</taxon>
        <taxon>Culter</taxon>
    </lineage>
</organism>
<keyword evidence="4" id="KW-1185">Reference proteome</keyword>
<dbReference type="GO" id="GO:0030414">
    <property type="term" value="F:peptidase inhibitor activity"/>
    <property type="evidence" value="ECO:0007669"/>
    <property type="project" value="InterPro"/>
</dbReference>
<evidence type="ECO:0000259" key="2">
    <source>
        <dbReference type="PROSITE" id="PS51390"/>
    </source>
</evidence>
<accession>A0AAW1Z0H6</accession>
<sequence>KPGVCPRRQYTAEMCARISFALCADDSDCTKDEKCCNNGCGRQCMAPVAGILYYIVLYCIIILYYIILQGC</sequence>
<feature type="transmembrane region" description="Helical" evidence="1">
    <location>
        <begin position="51"/>
        <end position="68"/>
    </location>
</feature>
<dbReference type="Pfam" id="PF00095">
    <property type="entry name" value="WAP"/>
    <property type="match status" value="1"/>
</dbReference>
<reference evidence="3 4" key="1">
    <citation type="submission" date="2024-05" db="EMBL/GenBank/DDBJ databases">
        <title>A high-quality chromosomal-level genome assembly of Topmouth culter (Culter alburnus).</title>
        <authorList>
            <person name="Zhao H."/>
        </authorList>
    </citation>
    <scope>NUCLEOTIDE SEQUENCE [LARGE SCALE GENOMIC DNA]</scope>
    <source>
        <strain evidence="3">CATC2023</strain>
        <tissue evidence="3">Muscle</tissue>
    </source>
</reference>